<dbReference type="OrthoDB" id="9798188at2"/>
<evidence type="ECO:0000256" key="1">
    <source>
        <dbReference type="ARBA" id="ARBA00004651"/>
    </source>
</evidence>
<name>A0A2W1N0Q3_9FLAO</name>
<evidence type="ECO:0000256" key="3">
    <source>
        <dbReference type="ARBA" id="ARBA00022475"/>
    </source>
</evidence>
<keyword evidence="6 10" id="KW-1133">Transmembrane helix</keyword>
<evidence type="ECO:0000256" key="2">
    <source>
        <dbReference type="ARBA" id="ARBA00006337"/>
    </source>
</evidence>
<evidence type="ECO:0000259" key="13">
    <source>
        <dbReference type="PROSITE" id="PS51846"/>
    </source>
</evidence>
<dbReference type="RefSeq" id="WP_111063557.1">
    <property type="nucleotide sequence ID" value="NZ_JBHUCU010000017.1"/>
</dbReference>
<dbReference type="NCBIfam" id="TIGR03520">
    <property type="entry name" value="GldE"/>
    <property type="match status" value="1"/>
</dbReference>
<accession>A0A2W1N0Q3</accession>
<dbReference type="InterPro" id="IPR019862">
    <property type="entry name" value="Motility-assoc_prot_GldE"/>
</dbReference>
<dbReference type="Pfam" id="PF03471">
    <property type="entry name" value="CorC_HlyC"/>
    <property type="match status" value="1"/>
</dbReference>
<feature type="domain" description="CBS" evidence="12">
    <location>
        <begin position="216"/>
        <end position="273"/>
    </location>
</feature>
<evidence type="ECO:0000256" key="5">
    <source>
        <dbReference type="ARBA" id="ARBA00022737"/>
    </source>
</evidence>
<dbReference type="InterPro" id="IPR044751">
    <property type="entry name" value="Ion_transp-like_CBS"/>
</dbReference>
<organism evidence="14 15">
    <name type="scientific">Putridiphycobacter roseus</name>
    <dbReference type="NCBI Taxonomy" id="2219161"/>
    <lineage>
        <taxon>Bacteria</taxon>
        <taxon>Pseudomonadati</taxon>
        <taxon>Bacteroidota</taxon>
        <taxon>Flavobacteriia</taxon>
        <taxon>Flavobacteriales</taxon>
        <taxon>Crocinitomicaceae</taxon>
        <taxon>Putridiphycobacter</taxon>
    </lineage>
</organism>
<dbReference type="CDD" id="cd04590">
    <property type="entry name" value="CBS_pair_CorC_HlyC_assoc"/>
    <property type="match status" value="1"/>
</dbReference>
<keyword evidence="3" id="KW-1003">Cell membrane</keyword>
<dbReference type="InterPro" id="IPR036318">
    <property type="entry name" value="FAD-bd_PCMH-like_sf"/>
</dbReference>
<keyword evidence="8 10" id="KW-0472">Membrane</keyword>
<sequence>MGTDLIPLIVSFVILILLLVGSALISGSEVAFFSLKPVDLEELEKDTSKKAKLTITLLERPKRLLATILIANNFINVSIIVLSSFISTLLFPENSIEDWLKLFIDIVVITFIILLFGEVIPKVYASKNSKSMTLLMGAPLYKIGKFFPINYLVKGLVAGTAVLSNLGKKKSMTVSSDDLEQAIELTKELEGKEDEHKILEGIVKFGQTDVKQIMKARTDVVAFGIHEPYEKIHEHILEHNYSRIPVFEESFDNIKGILYIKDLIPFIDHPPENWHSLLREPYYVPENKKIDDLLKSFQERKIHMAIVVDEYGGTSGIITLEDILEEIVGDISEEYDGEDLNYTQIDEHTYLFEGKMSLMDFYKVIDMDGSLFEESKGESDTLAGFMIEQAGKILVKNEKIVFGNYTLIVEAADKRKLKKIKVIIDDEVA</sequence>
<dbReference type="EMBL" id="QKSB01000007">
    <property type="protein sequence ID" value="PZE16541.1"/>
    <property type="molecule type" value="Genomic_DNA"/>
</dbReference>
<evidence type="ECO:0000256" key="4">
    <source>
        <dbReference type="ARBA" id="ARBA00022692"/>
    </source>
</evidence>
<dbReference type="Gene3D" id="3.10.580.10">
    <property type="entry name" value="CBS-domain"/>
    <property type="match status" value="1"/>
</dbReference>
<evidence type="ECO:0000259" key="12">
    <source>
        <dbReference type="PROSITE" id="PS51371"/>
    </source>
</evidence>
<dbReference type="InterPro" id="IPR002550">
    <property type="entry name" value="CNNM"/>
</dbReference>
<dbReference type="Proteomes" id="UP000249248">
    <property type="component" value="Unassembled WGS sequence"/>
</dbReference>
<dbReference type="InterPro" id="IPR000644">
    <property type="entry name" value="CBS_dom"/>
</dbReference>
<comment type="subcellular location">
    <subcellularLocation>
        <location evidence="1">Cell membrane</location>
        <topology evidence="1">Multi-pass membrane protein</topology>
    </subcellularLocation>
</comment>
<dbReference type="GO" id="GO:0050660">
    <property type="term" value="F:flavin adenine dinucleotide binding"/>
    <property type="evidence" value="ECO:0007669"/>
    <property type="project" value="InterPro"/>
</dbReference>
<dbReference type="GO" id="GO:0005886">
    <property type="term" value="C:plasma membrane"/>
    <property type="evidence" value="ECO:0007669"/>
    <property type="project" value="UniProtKB-SubCell"/>
</dbReference>
<keyword evidence="4 10" id="KW-0812">Transmembrane</keyword>
<evidence type="ECO:0000256" key="9">
    <source>
        <dbReference type="PROSITE-ProRule" id="PRU00703"/>
    </source>
</evidence>
<feature type="domain" description="CNNM transmembrane" evidence="13">
    <location>
        <begin position="4"/>
        <end position="197"/>
    </location>
</feature>
<dbReference type="InterPro" id="IPR046342">
    <property type="entry name" value="CBS_dom_sf"/>
</dbReference>
<keyword evidence="15" id="KW-1185">Reference proteome</keyword>
<dbReference type="SMART" id="SM00116">
    <property type="entry name" value="CBS"/>
    <property type="match status" value="2"/>
</dbReference>
<evidence type="ECO:0000256" key="8">
    <source>
        <dbReference type="ARBA" id="ARBA00023136"/>
    </source>
</evidence>
<dbReference type="SUPFAM" id="SSF56176">
    <property type="entry name" value="FAD-binding/transporter-associated domain-like"/>
    <property type="match status" value="1"/>
</dbReference>
<comment type="caution">
    <text evidence="14">The sequence shown here is derived from an EMBL/GenBank/DDBJ whole genome shotgun (WGS) entry which is preliminary data.</text>
</comment>
<feature type="domain" description="CBS" evidence="12">
    <location>
        <begin position="277"/>
        <end position="333"/>
    </location>
</feature>
<feature type="transmembrane region" description="Helical" evidence="11">
    <location>
        <begin position="146"/>
        <end position="166"/>
    </location>
</feature>
<feature type="transmembrane region" description="Helical" evidence="11">
    <location>
        <begin position="6"/>
        <end position="26"/>
    </location>
</feature>
<reference evidence="14 15" key="1">
    <citation type="submission" date="2018-06" db="EMBL/GenBank/DDBJ databases">
        <title>The draft genome sequence of Crocinitomix sp. SM1701.</title>
        <authorList>
            <person name="Zhang X."/>
        </authorList>
    </citation>
    <scope>NUCLEOTIDE SEQUENCE [LARGE SCALE GENOMIC DNA]</scope>
    <source>
        <strain evidence="14 15">SM1701</strain>
    </source>
</reference>
<dbReference type="SMART" id="SM01091">
    <property type="entry name" value="CorC_HlyC"/>
    <property type="match status" value="1"/>
</dbReference>
<evidence type="ECO:0000256" key="10">
    <source>
        <dbReference type="PROSITE-ProRule" id="PRU01193"/>
    </source>
</evidence>
<evidence type="ECO:0000313" key="14">
    <source>
        <dbReference type="EMBL" id="PZE16541.1"/>
    </source>
</evidence>
<dbReference type="FunFam" id="3.10.580.10:FF:000002">
    <property type="entry name" value="Magnesium/cobalt efflux protein CorC"/>
    <property type="match status" value="1"/>
</dbReference>
<evidence type="ECO:0000256" key="6">
    <source>
        <dbReference type="ARBA" id="ARBA00022989"/>
    </source>
</evidence>
<dbReference type="InterPro" id="IPR016169">
    <property type="entry name" value="FAD-bd_PCMH_sub2"/>
</dbReference>
<feature type="transmembrane region" description="Helical" evidence="11">
    <location>
        <begin position="102"/>
        <end position="125"/>
    </location>
</feature>
<dbReference type="Pfam" id="PF00571">
    <property type="entry name" value="CBS"/>
    <property type="match status" value="2"/>
</dbReference>
<keyword evidence="7 9" id="KW-0129">CBS domain</keyword>
<evidence type="ECO:0000256" key="7">
    <source>
        <dbReference type="ARBA" id="ARBA00023122"/>
    </source>
</evidence>
<dbReference type="PANTHER" id="PTHR22777">
    <property type="entry name" value="HEMOLYSIN-RELATED"/>
    <property type="match status" value="1"/>
</dbReference>
<dbReference type="AlphaFoldDB" id="A0A2W1N0Q3"/>
<keyword evidence="5" id="KW-0677">Repeat</keyword>
<feature type="transmembrane region" description="Helical" evidence="11">
    <location>
        <begin position="64"/>
        <end position="90"/>
    </location>
</feature>
<dbReference type="Pfam" id="PF01595">
    <property type="entry name" value="CNNM"/>
    <property type="match status" value="1"/>
</dbReference>
<protein>
    <submittedName>
        <fullName evidence="14">Gliding motility-associated protein GldE</fullName>
    </submittedName>
</protein>
<proteinExistence type="inferred from homology"/>
<evidence type="ECO:0000313" key="15">
    <source>
        <dbReference type="Proteomes" id="UP000249248"/>
    </source>
</evidence>
<dbReference type="PROSITE" id="PS51371">
    <property type="entry name" value="CBS"/>
    <property type="match status" value="2"/>
</dbReference>
<dbReference type="PROSITE" id="PS51846">
    <property type="entry name" value="CNNM"/>
    <property type="match status" value="1"/>
</dbReference>
<dbReference type="InterPro" id="IPR005170">
    <property type="entry name" value="Transptr-assoc_dom"/>
</dbReference>
<evidence type="ECO:0000256" key="11">
    <source>
        <dbReference type="SAM" id="Phobius"/>
    </source>
</evidence>
<dbReference type="Gene3D" id="3.30.465.10">
    <property type="match status" value="1"/>
</dbReference>
<dbReference type="SUPFAM" id="SSF54631">
    <property type="entry name" value="CBS-domain pair"/>
    <property type="match status" value="1"/>
</dbReference>
<dbReference type="PANTHER" id="PTHR22777:SF32">
    <property type="entry name" value="UPF0053 INNER MEMBRANE PROTEIN YFJD"/>
    <property type="match status" value="1"/>
</dbReference>
<gene>
    <name evidence="14" type="ORF">DNU06_11840</name>
</gene>
<comment type="similarity">
    <text evidence="2">Belongs to the UPF0053 family.</text>
</comment>